<dbReference type="Proteomes" id="UP000576225">
    <property type="component" value="Unassembled WGS sequence"/>
</dbReference>
<evidence type="ECO:0000259" key="1">
    <source>
        <dbReference type="Pfam" id="PF01936"/>
    </source>
</evidence>
<sequence length="204" mass="23785">MNRAIVYVDGFNLYHSLTSPAYKWLDLHKLSASIISSKEALAGVKYFSALCTWDQGKRQRHNNLIRIYRECGVEVILGRFKEVEITCPKRTPMLHCDHRYIRHAEKQTDVNIASQLLRDAYEERVEKAYIISRDSDLIPAIRLLKEMRVRTMVVFPPKTQEVEELKRVCGQHRLLKDKDIENALLPVEYSLKTGEVVSRPDNWS</sequence>
<gene>
    <name evidence="2" type="ORF">HF882_22485</name>
</gene>
<protein>
    <submittedName>
        <fullName evidence="2">NYN domain-containing protein</fullName>
    </submittedName>
</protein>
<evidence type="ECO:0000313" key="3">
    <source>
        <dbReference type="Proteomes" id="UP000576225"/>
    </source>
</evidence>
<dbReference type="AlphaFoldDB" id="A0A848B586"/>
<evidence type="ECO:0000313" key="2">
    <source>
        <dbReference type="EMBL" id="NMD89357.1"/>
    </source>
</evidence>
<name>A0A848B586_9BACT</name>
<comment type="caution">
    <text evidence="2">The sequence shown here is derived from an EMBL/GenBank/DDBJ whole genome shotgun (WGS) entry which is preliminary data.</text>
</comment>
<dbReference type="GO" id="GO:0004540">
    <property type="term" value="F:RNA nuclease activity"/>
    <property type="evidence" value="ECO:0007669"/>
    <property type="project" value="InterPro"/>
</dbReference>
<proteinExistence type="predicted"/>
<organism evidence="2 3">
    <name type="scientific">Victivallis vadensis</name>
    <dbReference type="NCBI Taxonomy" id="172901"/>
    <lineage>
        <taxon>Bacteria</taxon>
        <taxon>Pseudomonadati</taxon>
        <taxon>Lentisphaerota</taxon>
        <taxon>Lentisphaeria</taxon>
        <taxon>Victivallales</taxon>
        <taxon>Victivallaceae</taxon>
        <taxon>Victivallis</taxon>
    </lineage>
</organism>
<dbReference type="RefSeq" id="WP_168964258.1">
    <property type="nucleotide sequence ID" value="NZ_JABAEW010000109.1"/>
</dbReference>
<dbReference type="InterPro" id="IPR021139">
    <property type="entry name" value="NYN"/>
</dbReference>
<feature type="domain" description="NYN" evidence="1">
    <location>
        <begin position="3"/>
        <end position="171"/>
    </location>
</feature>
<reference evidence="2 3" key="1">
    <citation type="submission" date="2020-04" db="EMBL/GenBank/DDBJ databases">
        <authorList>
            <person name="Hitch T.C.A."/>
            <person name="Wylensek D."/>
            <person name="Clavel T."/>
        </authorList>
    </citation>
    <scope>NUCLEOTIDE SEQUENCE [LARGE SCALE GENOMIC DNA]</scope>
    <source>
        <strain evidence="2 3">COR2-253-APC-1A</strain>
    </source>
</reference>
<dbReference type="EMBL" id="JABAEW010000109">
    <property type="protein sequence ID" value="NMD89357.1"/>
    <property type="molecule type" value="Genomic_DNA"/>
</dbReference>
<accession>A0A848B586</accession>
<dbReference type="Pfam" id="PF01936">
    <property type="entry name" value="NYN"/>
    <property type="match status" value="1"/>
</dbReference>
<dbReference type="Gene3D" id="3.40.50.1010">
    <property type="entry name" value="5'-nuclease"/>
    <property type="match status" value="1"/>
</dbReference>
<dbReference type="CDD" id="cd18722">
    <property type="entry name" value="PIN_NicB-like"/>
    <property type="match status" value="1"/>
</dbReference>